<evidence type="ECO:0000313" key="1">
    <source>
        <dbReference type="EMBL" id="OAH13315.1"/>
    </source>
</evidence>
<proteinExistence type="predicted"/>
<dbReference type="RefSeq" id="WP_332835375.1">
    <property type="nucleotide sequence ID" value="NZ_LOHS01000079.1"/>
</dbReference>
<dbReference type="EMBL" id="LOHS01000079">
    <property type="protein sequence ID" value="OAH13315.1"/>
    <property type="molecule type" value="Genomic_DNA"/>
</dbReference>
<reference evidence="1 2" key="1">
    <citation type="submission" date="2015-12" db="EMBL/GenBank/DDBJ databases">
        <title>Genome sequence of Streptomyces sp. G25.</title>
        <authorList>
            <person name="Poehlein A."/>
            <person name="Roettig A."/>
            <person name="Hiessl S."/>
            <person name="Hauschild P."/>
            <person name="Schauer J."/>
            <person name="Madkour M.H."/>
            <person name="Al-Ansari A.M."/>
            <person name="Almakishah N.H."/>
            <person name="Steinbuechel A."/>
            <person name="Daniel R."/>
        </authorList>
    </citation>
    <scope>NUCLEOTIDE SEQUENCE [LARGE SCALE GENOMIC DNA]</scope>
    <source>
        <strain evidence="2">G25(2015)</strain>
    </source>
</reference>
<comment type="caution">
    <text evidence="1">The sequence shown here is derived from an EMBL/GenBank/DDBJ whole genome shotgun (WGS) entry which is preliminary data.</text>
</comment>
<organism evidence="1 2">
    <name type="scientific">Streptomyces jeddahensis</name>
    <dbReference type="NCBI Taxonomy" id="1716141"/>
    <lineage>
        <taxon>Bacteria</taxon>
        <taxon>Bacillati</taxon>
        <taxon>Actinomycetota</taxon>
        <taxon>Actinomycetes</taxon>
        <taxon>Kitasatosporales</taxon>
        <taxon>Streptomycetaceae</taxon>
        <taxon>Streptomyces</taxon>
    </lineage>
</organism>
<dbReference type="STRING" id="1716141.STSP_33500"/>
<sequence length="85" mass="9200">MIDMIKKVQHEVTAPVRPAEVSVALAVANELHAAATPRVAETSEIPAPGTRAREVAVPHLMGLRTTAARPHRRKVPLHRLTPAMC</sequence>
<dbReference type="AlphaFoldDB" id="A0A177HQZ8"/>
<name>A0A177HQZ8_9ACTN</name>
<dbReference type="PATRIC" id="fig|1716141.3.peg.3522"/>
<protein>
    <submittedName>
        <fullName evidence="1">Uncharacterized protein</fullName>
    </submittedName>
</protein>
<dbReference type="Proteomes" id="UP000077381">
    <property type="component" value="Unassembled WGS sequence"/>
</dbReference>
<evidence type="ECO:0000313" key="2">
    <source>
        <dbReference type="Proteomes" id="UP000077381"/>
    </source>
</evidence>
<accession>A0A177HQZ8</accession>
<gene>
    <name evidence="1" type="ORF">STSP_33500</name>
</gene>
<keyword evidence="2" id="KW-1185">Reference proteome</keyword>